<evidence type="ECO:0000313" key="2">
    <source>
        <dbReference type="Proteomes" id="UP000283509"/>
    </source>
</evidence>
<keyword evidence="2" id="KW-1185">Reference proteome</keyword>
<dbReference type="EMBL" id="QCYY01003880">
    <property type="protein sequence ID" value="ROT61994.1"/>
    <property type="molecule type" value="Genomic_DNA"/>
</dbReference>
<accession>A0A423SCU8</accession>
<evidence type="ECO:0000313" key="1">
    <source>
        <dbReference type="EMBL" id="ROT61994.1"/>
    </source>
</evidence>
<proteinExistence type="predicted"/>
<comment type="caution">
    <text evidence="1">The sequence shown here is derived from an EMBL/GenBank/DDBJ whole genome shotgun (WGS) entry which is preliminary data.</text>
</comment>
<reference evidence="1 2" key="1">
    <citation type="submission" date="2018-04" db="EMBL/GenBank/DDBJ databases">
        <authorList>
            <person name="Zhang X."/>
            <person name="Yuan J."/>
            <person name="Li F."/>
            <person name="Xiang J."/>
        </authorList>
    </citation>
    <scope>NUCLEOTIDE SEQUENCE [LARGE SCALE GENOMIC DNA]</scope>
    <source>
        <tissue evidence="1">Muscle</tissue>
    </source>
</reference>
<protein>
    <submittedName>
        <fullName evidence="1">Uncharacterized protein</fullName>
    </submittedName>
</protein>
<gene>
    <name evidence="1" type="ORF">C7M84_020179</name>
</gene>
<dbReference type="Proteomes" id="UP000283509">
    <property type="component" value="Unassembled WGS sequence"/>
</dbReference>
<dbReference type="AlphaFoldDB" id="A0A423SCU8"/>
<organism evidence="1 2">
    <name type="scientific">Penaeus vannamei</name>
    <name type="common">Whiteleg shrimp</name>
    <name type="synonym">Litopenaeus vannamei</name>
    <dbReference type="NCBI Taxonomy" id="6689"/>
    <lineage>
        <taxon>Eukaryota</taxon>
        <taxon>Metazoa</taxon>
        <taxon>Ecdysozoa</taxon>
        <taxon>Arthropoda</taxon>
        <taxon>Crustacea</taxon>
        <taxon>Multicrustacea</taxon>
        <taxon>Malacostraca</taxon>
        <taxon>Eumalacostraca</taxon>
        <taxon>Eucarida</taxon>
        <taxon>Decapoda</taxon>
        <taxon>Dendrobranchiata</taxon>
        <taxon>Penaeoidea</taxon>
        <taxon>Penaeidae</taxon>
        <taxon>Penaeus</taxon>
    </lineage>
</organism>
<name>A0A423SCU8_PENVA</name>
<reference evidence="1 2" key="2">
    <citation type="submission" date="2019-01" db="EMBL/GenBank/DDBJ databases">
        <title>The decoding of complex shrimp genome reveals the adaptation for benthos swimmer, frequently molting mechanism and breeding impact on genome.</title>
        <authorList>
            <person name="Sun Y."/>
            <person name="Gao Y."/>
            <person name="Yu Y."/>
        </authorList>
    </citation>
    <scope>NUCLEOTIDE SEQUENCE [LARGE SCALE GENOMIC DNA]</scope>
    <source>
        <tissue evidence="1">Muscle</tissue>
    </source>
</reference>
<sequence>MRAIEHATGKLATSKRRHISRYYFFNVKAPPSFLPFRPISPPLPPLLPSPSSPYAHGFTLSCRRTGPTVPSPLSRPLSPTYHPCLLSSFSSSACALLPSFRTSYVSPPTLPPTSPLPFLSSSLRAHSPHPCPCLLSLFPASSLSPPHSLIPSSPVAFSLSPPSPSPLSLALYSPPPSLLIPIFAGLLFSLLPSKPPSCLSLSSEREIFLYSPSPSPLSPLSPFLSPPTSPLLTRASLCPYCYSLYARRPTLLFPSHFSLSSPLPPLPLSHFSLSSPLLLSFLSLPLSSPLPLLPLFRLIFSFSSPSRSLPPSRSFSPFSPASLPSLFSPLFPTISALSSLLLPLPDLTLFALVSSSLATSLSLPLRLSFSPSPSSIALLLSFYATNSAFLFSFLFLPPPLPLDSPLPSFFLDAIPTPPSSLLRIHLTINDRP</sequence>